<evidence type="ECO:0000313" key="6">
    <source>
        <dbReference type="EMBL" id="MDC7225908.1"/>
    </source>
</evidence>
<dbReference type="AlphaFoldDB" id="A0AAJ1IDP9"/>
<keyword evidence="2" id="KW-0285">Flavoprotein</keyword>
<dbReference type="InterPro" id="IPR004792">
    <property type="entry name" value="BaiN-like"/>
</dbReference>
<dbReference type="EMBL" id="JAQQAL010000010">
    <property type="protein sequence ID" value="MDC7225908.1"/>
    <property type="molecule type" value="Genomic_DNA"/>
</dbReference>
<dbReference type="PRINTS" id="PR00368">
    <property type="entry name" value="FADPNR"/>
</dbReference>
<dbReference type="Gene3D" id="1.10.8.260">
    <property type="entry name" value="HI0933 insert domain-like"/>
    <property type="match status" value="1"/>
</dbReference>
<feature type="domain" description="RsdA/BaiN/AoA(So)-like Rossmann fold-like" evidence="4">
    <location>
        <begin position="5"/>
        <end position="413"/>
    </location>
</feature>
<dbReference type="Gene3D" id="3.50.50.60">
    <property type="entry name" value="FAD/NAD(P)-binding domain"/>
    <property type="match status" value="1"/>
</dbReference>
<dbReference type="Gene3D" id="2.40.30.10">
    <property type="entry name" value="Translation factors"/>
    <property type="match status" value="1"/>
</dbReference>
<dbReference type="PANTHER" id="PTHR42887">
    <property type="entry name" value="OS12G0638800 PROTEIN"/>
    <property type="match status" value="1"/>
</dbReference>
<evidence type="ECO:0000256" key="3">
    <source>
        <dbReference type="ARBA" id="ARBA00022827"/>
    </source>
</evidence>
<evidence type="ECO:0000259" key="5">
    <source>
        <dbReference type="Pfam" id="PF22780"/>
    </source>
</evidence>
<evidence type="ECO:0000256" key="1">
    <source>
        <dbReference type="ARBA" id="ARBA00001974"/>
    </source>
</evidence>
<dbReference type="PRINTS" id="PR00411">
    <property type="entry name" value="PNDRDTASEI"/>
</dbReference>
<proteinExistence type="predicted"/>
<gene>
    <name evidence="6" type="ORF">PQJ61_03990</name>
</gene>
<organism evidence="6 7">
    <name type="scientific">Candidatus Thalassospirochaeta sargassi</name>
    <dbReference type="NCBI Taxonomy" id="3119039"/>
    <lineage>
        <taxon>Bacteria</taxon>
        <taxon>Pseudomonadati</taxon>
        <taxon>Spirochaetota</taxon>
        <taxon>Spirochaetia</taxon>
        <taxon>Spirochaetales</taxon>
        <taxon>Spirochaetaceae</taxon>
        <taxon>Candidatus Thalassospirochaeta</taxon>
    </lineage>
</organism>
<comment type="caution">
    <text evidence="6">The sequence shown here is derived from an EMBL/GenBank/DDBJ whole genome shotgun (WGS) entry which is preliminary data.</text>
</comment>
<keyword evidence="3" id="KW-0274">FAD</keyword>
<dbReference type="InterPro" id="IPR023166">
    <property type="entry name" value="BaiN-like_dom_sf"/>
</dbReference>
<dbReference type="Proteomes" id="UP001221217">
    <property type="component" value="Unassembled WGS sequence"/>
</dbReference>
<dbReference type="PANTHER" id="PTHR42887:SF2">
    <property type="entry name" value="OS12G0638800 PROTEIN"/>
    <property type="match status" value="1"/>
</dbReference>
<dbReference type="InterPro" id="IPR055178">
    <property type="entry name" value="RsdA/BaiN/AoA(So)-like_dom"/>
</dbReference>
<dbReference type="InterPro" id="IPR057661">
    <property type="entry name" value="RsdA/BaiN/AoA(So)_Rossmann"/>
</dbReference>
<dbReference type="SUPFAM" id="SSF51905">
    <property type="entry name" value="FAD/NAD(P)-binding domain"/>
    <property type="match status" value="1"/>
</dbReference>
<protein>
    <submittedName>
        <fullName evidence="6">NAD(P)/FAD-dependent oxidoreductase</fullName>
    </submittedName>
</protein>
<dbReference type="Pfam" id="PF22780">
    <property type="entry name" value="HI0933_like_1st"/>
    <property type="match status" value="1"/>
</dbReference>
<reference evidence="6 7" key="1">
    <citation type="submission" date="2022-12" db="EMBL/GenBank/DDBJ databases">
        <title>Metagenome assembled genome from gulf of manar.</title>
        <authorList>
            <person name="Kohli P."/>
            <person name="Pk S."/>
            <person name="Venkata Ramana C."/>
            <person name="Sasikala C."/>
        </authorList>
    </citation>
    <scope>NUCLEOTIDE SEQUENCE [LARGE SCALE GENOMIC DNA]</scope>
    <source>
        <strain evidence="6">JB008</strain>
    </source>
</reference>
<dbReference type="NCBIfam" id="TIGR00275">
    <property type="entry name" value="aminoacetone oxidase family FAD-binding enzyme"/>
    <property type="match status" value="1"/>
</dbReference>
<feature type="domain" description="RsdA/BaiN/AoA(So)-like insert" evidence="5">
    <location>
        <begin position="202"/>
        <end position="357"/>
    </location>
</feature>
<sequence length="420" mass="44725">MYHADVIVIGAGPAGLFAAAELAKAGFKTLLVEGGGSAGKKLLISGQGKCNITNETPVNEFIKHYGSTSATRFVRKSLYAFSNTDLIDYFASAGLKLKPREDGKVFPASQSAAEVLNLLLNLCRNSDARLYFDCKINRIEKIDSGFRVYSAGSCGADGFEAESKNILISTGGFTYPTTGSDGSGYSLAEKLGHSIIPPKASLTGIIADRAEYRNFTACAGITADCSVSLFRYTSKQDEYTGRLLFTHKGMSGPVIIDNSRNLNPGDEIRINLLCDRSFDQASADFLEFCANHGKSGVKQFFIRAGIPERLTAAVFASSGASASTNSKIAEISSNDRKKLIAAFTSLKFGIASLEGRNRAMCTAGGIDKTEINPATMESRIIPGLYFAGEVIDVDGDSGGFNLQFAFSSAHAVALSIRNSL</sequence>
<dbReference type="SUPFAM" id="SSF160996">
    <property type="entry name" value="HI0933 insert domain-like"/>
    <property type="match status" value="1"/>
</dbReference>
<evidence type="ECO:0000313" key="7">
    <source>
        <dbReference type="Proteomes" id="UP001221217"/>
    </source>
</evidence>
<dbReference type="InterPro" id="IPR036188">
    <property type="entry name" value="FAD/NAD-bd_sf"/>
</dbReference>
<evidence type="ECO:0000259" key="4">
    <source>
        <dbReference type="Pfam" id="PF03486"/>
    </source>
</evidence>
<accession>A0AAJ1IDP9</accession>
<evidence type="ECO:0000256" key="2">
    <source>
        <dbReference type="ARBA" id="ARBA00022630"/>
    </source>
</evidence>
<dbReference type="Pfam" id="PF03486">
    <property type="entry name" value="HI0933_like"/>
    <property type="match status" value="1"/>
</dbReference>
<name>A0AAJ1IDP9_9SPIO</name>
<comment type="cofactor">
    <cofactor evidence="1">
        <name>FAD</name>
        <dbReference type="ChEBI" id="CHEBI:57692"/>
    </cofactor>
</comment>